<dbReference type="PROSITE" id="PS01039">
    <property type="entry name" value="SBP_BACTERIAL_3"/>
    <property type="match status" value="1"/>
</dbReference>
<gene>
    <name evidence="6" type="ORF">KDD93_00465</name>
</gene>
<evidence type="ECO:0000313" key="6">
    <source>
        <dbReference type="EMBL" id="MBR8463047.1"/>
    </source>
</evidence>
<evidence type="ECO:0000259" key="5">
    <source>
        <dbReference type="SMART" id="SM00062"/>
    </source>
</evidence>
<evidence type="ECO:0000313" key="7">
    <source>
        <dbReference type="Proteomes" id="UP000682951"/>
    </source>
</evidence>
<feature type="domain" description="Solute-binding protein family 3/N-terminal" evidence="5">
    <location>
        <begin position="38"/>
        <end position="254"/>
    </location>
</feature>
<protein>
    <submittedName>
        <fullName evidence="6">Transporter substrate-binding domain-containing protein</fullName>
    </submittedName>
</protein>
<sequence length="254" mass="27998">MKKIITFLIMTLAFVGCSSENTKQEQNKVENVVAKEQVIKLGTSADYQPFEFIDDKNQITGFDVDLVAEIGKKIGVKFQVQNISFDGLIPAIKTGKIDAIASAMSETPERAMSIDFTKPYYNTENLFIRKKGSDVSEENLKDKKIGVQLGTVQEMAAQKITDKVVPADAPVSSILALKSGKIDVVLIDSSIGYGYLKQNDDLEEFLKLPDGSNGFSIAFDKGKHTELITKINKALDELKKDGTFDALLAKYDLK</sequence>
<dbReference type="EMBL" id="JAGSSW010000001">
    <property type="protein sequence ID" value="MBR8463047.1"/>
    <property type="molecule type" value="Genomic_DNA"/>
</dbReference>
<name>A0ABS5HHI2_9BACT</name>
<dbReference type="PANTHER" id="PTHR35936:SF17">
    <property type="entry name" value="ARGININE-BINDING EXTRACELLULAR PROTEIN ARTP"/>
    <property type="match status" value="1"/>
</dbReference>
<dbReference type="RefSeq" id="WP_212141334.1">
    <property type="nucleotide sequence ID" value="NZ_JAGSSW010000001.1"/>
</dbReference>
<comment type="similarity">
    <text evidence="2 4">Belongs to the bacterial solute-binding protein 3 family.</text>
</comment>
<proteinExistence type="inferred from homology"/>
<dbReference type="Gene3D" id="3.40.190.10">
    <property type="entry name" value="Periplasmic binding protein-like II"/>
    <property type="match status" value="2"/>
</dbReference>
<evidence type="ECO:0000256" key="1">
    <source>
        <dbReference type="ARBA" id="ARBA00004196"/>
    </source>
</evidence>
<dbReference type="InterPro" id="IPR001638">
    <property type="entry name" value="Solute-binding_3/MltF_N"/>
</dbReference>
<dbReference type="SUPFAM" id="SSF53850">
    <property type="entry name" value="Periplasmic binding protein-like II"/>
    <property type="match status" value="1"/>
</dbReference>
<dbReference type="PROSITE" id="PS51257">
    <property type="entry name" value="PROKAR_LIPOPROTEIN"/>
    <property type="match status" value="1"/>
</dbReference>
<dbReference type="Proteomes" id="UP000682951">
    <property type="component" value="Unassembled WGS sequence"/>
</dbReference>
<evidence type="ECO:0000256" key="4">
    <source>
        <dbReference type="RuleBase" id="RU003744"/>
    </source>
</evidence>
<dbReference type="InterPro" id="IPR018313">
    <property type="entry name" value="SBP_3_CS"/>
</dbReference>
<dbReference type="PANTHER" id="PTHR35936">
    <property type="entry name" value="MEMBRANE-BOUND LYTIC MUREIN TRANSGLYCOSYLASE F"/>
    <property type="match status" value="1"/>
</dbReference>
<evidence type="ECO:0000256" key="3">
    <source>
        <dbReference type="ARBA" id="ARBA00022729"/>
    </source>
</evidence>
<keyword evidence="3" id="KW-0732">Signal</keyword>
<dbReference type="SMART" id="SM00062">
    <property type="entry name" value="PBPb"/>
    <property type="match status" value="1"/>
</dbReference>
<evidence type="ECO:0000256" key="2">
    <source>
        <dbReference type="ARBA" id="ARBA00010333"/>
    </source>
</evidence>
<keyword evidence="7" id="KW-1185">Reference proteome</keyword>
<comment type="caution">
    <text evidence="6">The sequence shown here is derived from an EMBL/GenBank/DDBJ whole genome shotgun (WGS) entry which is preliminary data.</text>
</comment>
<dbReference type="Pfam" id="PF00497">
    <property type="entry name" value="SBP_bac_3"/>
    <property type="match status" value="1"/>
</dbReference>
<organism evidence="6 7">
    <name type="scientific">Campylobacter anatolicus</name>
    <dbReference type="NCBI Taxonomy" id="2829105"/>
    <lineage>
        <taxon>Bacteria</taxon>
        <taxon>Pseudomonadati</taxon>
        <taxon>Campylobacterota</taxon>
        <taxon>Epsilonproteobacteria</taxon>
        <taxon>Campylobacterales</taxon>
        <taxon>Campylobacteraceae</taxon>
        <taxon>Campylobacter</taxon>
    </lineage>
</organism>
<reference evidence="6 7" key="1">
    <citation type="submission" date="2021-04" db="EMBL/GenBank/DDBJ databases">
        <title>Molecular and phenotypic characterization and identification of bacterial isolates recovered from the Anatolian ground squirrels (Spermophilus xanthoprymnus) and which have the potential to form a new species in the Campylobacter genus.</title>
        <authorList>
            <person name="Aydin F."/>
            <person name="Abay S."/>
            <person name="Kayman T."/>
            <person name="Karakaya E."/>
            <person name="Mustak H.K."/>
            <person name="Mustak I.B."/>
            <person name="Bilgin N."/>
            <person name="Duzler A."/>
            <person name="Sahin O."/>
            <person name="Guran O."/>
            <person name="Saticioglu I.B."/>
        </authorList>
    </citation>
    <scope>NUCLEOTIDE SEQUENCE [LARGE SCALE GENOMIC DNA]</scope>
    <source>
        <strain evidence="7">faydin-G24</strain>
    </source>
</reference>
<comment type="subcellular location">
    <subcellularLocation>
        <location evidence="1">Cell envelope</location>
    </subcellularLocation>
</comment>
<accession>A0ABS5HHI2</accession>